<dbReference type="InterPro" id="IPR006669">
    <property type="entry name" value="MgtE_transporter"/>
</dbReference>
<dbReference type="InterPro" id="IPR038076">
    <property type="entry name" value="MgtE_N_sf"/>
</dbReference>
<dbReference type="SMART" id="SM00116">
    <property type="entry name" value="CBS"/>
    <property type="match status" value="1"/>
</dbReference>
<dbReference type="GO" id="GO:0016020">
    <property type="term" value="C:membrane"/>
    <property type="evidence" value="ECO:0007669"/>
    <property type="project" value="InterPro"/>
</dbReference>
<accession>A0A0G0AR10</accession>
<evidence type="ECO:0000256" key="1">
    <source>
        <dbReference type="PROSITE-ProRule" id="PRU00703"/>
    </source>
</evidence>
<dbReference type="CDD" id="cd04606">
    <property type="entry name" value="CBS_pair_Mg_transporter"/>
    <property type="match status" value="1"/>
</dbReference>
<dbReference type="InterPro" id="IPR006668">
    <property type="entry name" value="Mg_transptr_MgtE_intracell_dom"/>
</dbReference>
<dbReference type="Proteomes" id="UP000034927">
    <property type="component" value="Unassembled WGS sequence"/>
</dbReference>
<feature type="domain" description="CBS" evidence="2">
    <location>
        <begin position="351"/>
        <end position="405"/>
    </location>
</feature>
<dbReference type="SMART" id="SM00924">
    <property type="entry name" value="MgtE_N"/>
    <property type="match status" value="1"/>
</dbReference>
<dbReference type="Gene3D" id="1.25.60.10">
    <property type="entry name" value="MgtE N-terminal domain-like"/>
    <property type="match status" value="1"/>
</dbReference>
<dbReference type="Gene3D" id="3.10.580.10">
    <property type="entry name" value="CBS-domain"/>
    <property type="match status" value="1"/>
</dbReference>
<comment type="caution">
    <text evidence="3">The sequence shown here is derived from an EMBL/GenBank/DDBJ whole genome shotgun (WGS) entry which is preliminary data.</text>
</comment>
<dbReference type="PANTHER" id="PTHR43773">
    <property type="entry name" value="MAGNESIUM TRANSPORTER MGTE"/>
    <property type="match status" value="1"/>
</dbReference>
<dbReference type="Pfam" id="PF03448">
    <property type="entry name" value="MgtE_N"/>
    <property type="match status" value="1"/>
</dbReference>
<dbReference type="EMBL" id="LBPO01000002">
    <property type="protein sequence ID" value="KKP59428.1"/>
    <property type="molecule type" value="Genomic_DNA"/>
</dbReference>
<dbReference type="PROSITE" id="PS51371">
    <property type="entry name" value="CBS"/>
    <property type="match status" value="1"/>
</dbReference>
<proteinExistence type="predicted"/>
<gene>
    <name evidence="3" type="ORF">UR53_C0002G0042</name>
</gene>
<dbReference type="InterPro" id="IPR000644">
    <property type="entry name" value="CBS_dom"/>
</dbReference>
<dbReference type="SUPFAM" id="SSF54631">
    <property type="entry name" value="CBS-domain pair"/>
    <property type="match status" value="1"/>
</dbReference>
<name>A0A0G0AR10_9BACT</name>
<dbReference type="PANTHER" id="PTHR43773:SF1">
    <property type="entry name" value="MAGNESIUM TRANSPORTER MGTE"/>
    <property type="match status" value="1"/>
</dbReference>
<reference evidence="3 4" key="1">
    <citation type="journal article" date="2015" name="Nature">
        <title>rRNA introns, odd ribosomes, and small enigmatic genomes across a large radiation of phyla.</title>
        <authorList>
            <person name="Brown C.T."/>
            <person name="Hug L.A."/>
            <person name="Thomas B.C."/>
            <person name="Sharon I."/>
            <person name="Castelle C.J."/>
            <person name="Singh A."/>
            <person name="Wilkins M.J."/>
            <person name="Williams K.H."/>
            <person name="Banfield J.F."/>
        </authorList>
    </citation>
    <scope>NUCLEOTIDE SEQUENCE [LARGE SCALE GENOMIC DNA]</scope>
</reference>
<sequence length="405" mass="45065">MPYISHLLNSKVRDSSEAIIGKLDDILVKATPGDYAPVSFLAIRLKNNPDLVYIPYAFVETLSKEEVSLNALFSKIQPTPVKEEEWICLRRNVLDQQIVDLSGARVVRVNDLRIGEFNGHMSVLGIDVGIKGLLRRLGLSWLGLERILAGNLIDWRHAQLVHNKGIQLNLAAKSLTKLHPADLANILESLSLRHGSGLVQALDAKDAAKVLEEVDPHLQKILVKYLGPEQAASILANMSTDEVVDLMKMLPKEEARLFLNRIQKGKVKKLENLFLYEDDTAGGLMTLDYLAFSPEKTVGEAIAEIKRASPSLRSIVYIYIVDTSNVFLGSVSMRWLLISDNDIKLGDLLKNYPISSTLSPEDDVEEIMNVMTKYDLYTAVVLDESKKLLGVVTIDDVMRLLAPKA</sequence>
<dbReference type="Pfam" id="PF00571">
    <property type="entry name" value="CBS"/>
    <property type="match status" value="1"/>
</dbReference>
<evidence type="ECO:0000259" key="2">
    <source>
        <dbReference type="PROSITE" id="PS51371"/>
    </source>
</evidence>
<dbReference type="GO" id="GO:0015095">
    <property type="term" value="F:magnesium ion transmembrane transporter activity"/>
    <property type="evidence" value="ECO:0007669"/>
    <property type="project" value="InterPro"/>
</dbReference>
<organism evidence="3 4">
    <name type="scientific">Candidatus Magasanikbacteria bacterium GW2011_GWC2_34_16</name>
    <dbReference type="NCBI Taxonomy" id="1619045"/>
    <lineage>
        <taxon>Bacteria</taxon>
        <taxon>Candidatus Magasanikiibacteriota</taxon>
    </lineage>
</organism>
<dbReference type="PATRIC" id="fig|1619045.3.peg.206"/>
<dbReference type="AlphaFoldDB" id="A0A0G0AR10"/>
<evidence type="ECO:0000313" key="3">
    <source>
        <dbReference type="EMBL" id="KKP59428.1"/>
    </source>
</evidence>
<protein>
    <recommendedName>
        <fullName evidence="2">CBS domain-containing protein</fullName>
    </recommendedName>
</protein>
<evidence type="ECO:0000313" key="4">
    <source>
        <dbReference type="Proteomes" id="UP000034927"/>
    </source>
</evidence>
<dbReference type="InterPro" id="IPR046342">
    <property type="entry name" value="CBS_dom_sf"/>
</dbReference>
<keyword evidence="1" id="KW-0129">CBS domain</keyword>
<dbReference type="SUPFAM" id="SSF158791">
    <property type="entry name" value="MgtE N-terminal domain-like"/>
    <property type="match status" value="1"/>
</dbReference>